<gene>
    <name evidence="2" type="primary">phnD</name>
    <name evidence="2" type="ORF">ESOMN_v1c00200</name>
</gene>
<sequence>MKKLLSIIGVFGLTITAATSVVACGGGSSETFEIVFVPSNSTTTLLKTVKPLEEKLETQLKEKAKERNTTFNKKVKVSVSTSYEAAGQSLKAGKADIGFVPVATYNSYKGELINSGNYAGTYSNLGILSQASRAGIITEFDKDITKPNSKVDAKVSLDVAKEYNKNILNKIENTKSISDIKDMYLSKEEDQTVAYYRSYIYINNSYLLEEIEKNNWSNGFENWTDAEYKNNIKKMIEDNGNAFAFGSSKTSSAGTLNPLLWLKNVLGYENSELKEIYESTLTKQGSYPEAAKAVANGTVKFAVGFSDIRGELPDFAESKDLFKKTTVIGLGEQIINDGIVYSRKRIQDSDFLSDVRESFVDLVKDPENKKIFDVYNHSGYVVPKDSENAISWEASQDQNIQDTTTAAEEMKALIKDWK</sequence>
<dbReference type="InterPro" id="IPR054816">
    <property type="entry name" value="Lipoprotein_mollicutes-type_CS"/>
</dbReference>
<organism evidence="2 3">
    <name type="scientific">Williamsoniiplasma somnilux</name>
    <dbReference type="NCBI Taxonomy" id="215578"/>
    <lineage>
        <taxon>Bacteria</taxon>
        <taxon>Bacillati</taxon>
        <taxon>Mycoplasmatota</taxon>
        <taxon>Mollicutes</taxon>
        <taxon>Entomoplasmatales</taxon>
        <taxon>Williamsoniiplasma</taxon>
    </lineage>
</organism>
<name>A0A2K8NXX8_9MOLU</name>
<dbReference type="Proteomes" id="UP000232230">
    <property type="component" value="Chromosome"/>
</dbReference>
<proteinExistence type="predicted"/>
<protein>
    <submittedName>
        <fullName evidence="2">Phosphonate transport system substrate-binding protein</fullName>
    </submittedName>
</protein>
<dbReference type="AlphaFoldDB" id="A0A2K8NXX8"/>
<dbReference type="PANTHER" id="PTHR35841">
    <property type="entry name" value="PHOSPHONATES-BINDING PERIPLASMIC PROTEIN"/>
    <property type="match status" value="1"/>
</dbReference>
<accession>A0A2K8NXX8</accession>
<keyword evidence="1" id="KW-0732">Signal</keyword>
<evidence type="ECO:0000256" key="1">
    <source>
        <dbReference type="SAM" id="SignalP"/>
    </source>
</evidence>
<evidence type="ECO:0000313" key="3">
    <source>
        <dbReference type="Proteomes" id="UP000232230"/>
    </source>
</evidence>
<dbReference type="KEGG" id="esx:ESOMN_v1c00200"/>
<dbReference type="PROSITE" id="PS51257">
    <property type="entry name" value="PROKAR_LIPOPROTEIN"/>
    <property type="match status" value="1"/>
</dbReference>
<evidence type="ECO:0000313" key="2">
    <source>
        <dbReference type="EMBL" id="ATZ18406.1"/>
    </source>
</evidence>
<dbReference type="Gene3D" id="3.40.190.10">
    <property type="entry name" value="Periplasmic binding protein-like II"/>
    <property type="match status" value="1"/>
</dbReference>
<dbReference type="RefSeq" id="WP_024863643.1">
    <property type="nucleotide sequence ID" value="NZ_CP024965.1"/>
</dbReference>
<dbReference type="PANTHER" id="PTHR35841:SF1">
    <property type="entry name" value="PHOSPHONATES-BINDING PERIPLASMIC PROTEIN"/>
    <property type="match status" value="1"/>
</dbReference>
<keyword evidence="3" id="KW-1185">Reference proteome</keyword>
<feature type="chain" id="PRO_5014881689" evidence="1">
    <location>
        <begin position="24"/>
        <end position="418"/>
    </location>
</feature>
<dbReference type="NCBIfam" id="NF038029">
    <property type="entry name" value="LP_plasma"/>
    <property type="match status" value="1"/>
</dbReference>
<feature type="signal peptide" evidence="1">
    <location>
        <begin position="1"/>
        <end position="23"/>
    </location>
</feature>
<reference evidence="2 3" key="1">
    <citation type="submission" date="2017-11" db="EMBL/GenBank/DDBJ databases">
        <title>Genome sequence of Entomoplasma somnilux PYAN-1 (ATCC 49194).</title>
        <authorList>
            <person name="Lo W.-S."/>
            <person name="Gasparich G.E."/>
            <person name="Kuo C.-H."/>
        </authorList>
    </citation>
    <scope>NUCLEOTIDE SEQUENCE [LARGE SCALE GENOMIC DNA]</scope>
    <source>
        <strain evidence="2 3">PYAN-1</strain>
    </source>
</reference>
<dbReference type="EMBL" id="CP024965">
    <property type="protein sequence ID" value="ATZ18406.1"/>
    <property type="molecule type" value="Genomic_DNA"/>
</dbReference>
<dbReference type="Pfam" id="PF12974">
    <property type="entry name" value="Phosphonate-bd"/>
    <property type="match status" value="1"/>
</dbReference>